<comment type="caution">
    <text evidence="3">The sequence shown here is derived from an EMBL/GenBank/DDBJ whole genome shotgun (WGS) entry which is preliminary data.</text>
</comment>
<sequence>MEGGSMKAAKSEYAIHYLSIPGRAVKVHISSMTSHTNTQVLFKQDPGAAHVQTSHMEVVHTPFQIPTTLAPGELVVKNLMMSLDPYMRSRMNTTNVSYFDPFTVGKVLTAGGVSQVIAGSRGNIKVGDVVSTFVGWELYTVLSPETLARKVDTSLSVPLSYHLGILGMVGATAYHGLLNLCTPKAGETLFVSGAAGAVGLVVGQIAKIKGLRVIGSAGSDDKVRLLKEKYGFDAAFNYKTVPSITKELALAAPKGVDVYFDNVGGEHLDAALSVMNTFGRIAACGMISQYNGQSYTYKNLPLIIGKQLRMEGFIISTMMAKPEFMIAFAKDMAEWFKQGKLTYTEHTVSGIENAPDAFVGLFRGDNTGKLVVNLSDPVSNLSNPTPVGLKSSI</sequence>
<evidence type="ECO:0000313" key="4">
    <source>
        <dbReference type="Proteomes" id="UP001648503"/>
    </source>
</evidence>
<dbReference type="Pfam" id="PF00107">
    <property type="entry name" value="ADH_zinc_N"/>
    <property type="match status" value="1"/>
</dbReference>
<dbReference type="Pfam" id="PF16884">
    <property type="entry name" value="ADH_N_2"/>
    <property type="match status" value="1"/>
</dbReference>
<proteinExistence type="predicted"/>
<accession>A0ABQ8FCF8</accession>
<dbReference type="InterPro" id="IPR020843">
    <property type="entry name" value="ER"/>
</dbReference>
<dbReference type="InterPro" id="IPR041694">
    <property type="entry name" value="ADH_N_2"/>
</dbReference>
<dbReference type="Gene3D" id="3.90.180.10">
    <property type="entry name" value="Medium-chain alcohol dehydrogenases, catalytic domain"/>
    <property type="match status" value="1"/>
</dbReference>
<protein>
    <recommendedName>
        <fullName evidence="2">Enoyl reductase (ER) domain-containing protein</fullName>
    </recommendedName>
</protein>
<dbReference type="InterPro" id="IPR013149">
    <property type="entry name" value="ADH-like_C"/>
</dbReference>
<keyword evidence="4" id="KW-1185">Reference proteome</keyword>
<gene>
    <name evidence="3" type="ORF">BASA50_005563</name>
</gene>
<dbReference type="PANTHER" id="PTHR43205">
    <property type="entry name" value="PROSTAGLANDIN REDUCTASE"/>
    <property type="match status" value="1"/>
</dbReference>
<keyword evidence="1" id="KW-0560">Oxidoreductase</keyword>
<dbReference type="Gene3D" id="3.40.50.720">
    <property type="entry name" value="NAD(P)-binding Rossmann-like Domain"/>
    <property type="match status" value="1"/>
</dbReference>
<dbReference type="EMBL" id="JAFCIX010000271">
    <property type="protein sequence ID" value="KAH6595836.1"/>
    <property type="molecule type" value="Genomic_DNA"/>
</dbReference>
<dbReference type="Proteomes" id="UP001648503">
    <property type="component" value="Unassembled WGS sequence"/>
</dbReference>
<evidence type="ECO:0000256" key="1">
    <source>
        <dbReference type="ARBA" id="ARBA00023002"/>
    </source>
</evidence>
<feature type="domain" description="Enoyl reductase (ER)" evidence="2">
    <location>
        <begin position="54"/>
        <end position="372"/>
    </location>
</feature>
<reference evidence="3 4" key="1">
    <citation type="submission" date="2021-02" db="EMBL/GenBank/DDBJ databases">
        <title>Variation within the Batrachochytrium salamandrivorans European outbreak.</title>
        <authorList>
            <person name="Kelly M."/>
            <person name="Pasmans F."/>
            <person name="Shea T.P."/>
            <person name="Munoz J.F."/>
            <person name="Carranza S."/>
            <person name="Cuomo C.A."/>
            <person name="Martel A."/>
        </authorList>
    </citation>
    <scope>NUCLEOTIDE SEQUENCE [LARGE SCALE GENOMIC DNA]</scope>
    <source>
        <strain evidence="3 4">AMFP18/2</strain>
    </source>
</reference>
<evidence type="ECO:0000313" key="3">
    <source>
        <dbReference type="EMBL" id="KAH6595836.1"/>
    </source>
</evidence>
<dbReference type="InterPro" id="IPR036291">
    <property type="entry name" value="NAD(P)-bd_dom_sf"/>
</dbReference>
<dbReference type="InterPro" id="IPR011032">
    <property type="entry name" value="GroES-like_sf"/>
</dbReference>
<dbReference type="CDD" id="cd05288">
    <property type="entry name" value="PGDH"/>
    <property type="match status" value="1"/>
</dbReference>
<dbReference type="PANTHER" id="PTHR43205:SF7">
    <property type="entry name" value="PROSTAGLANDIN REDUCTASE 1"/>
    <property type="match status" value="1"/>
</dbReference>
<organism evidence="3 4">
    <name type="scientific">Batrachochytrium salamandrivorans</name>
    <dbReference type="NCBI Taxonomy" id="1357716"/>
    <lineage>
        <taxon>Eukaryota</taxon>
        <taxon>Fungi</taxon>
        <taxon>Fungi incertae sedis</taxon>
        <taxon>Chytridiomycota</taxon>
        <taxon>Chytridiomycota incertae sedis</taxon>
        <taxon>Chytridiomycetes</taxon>
        <taxon>Rhizophydiales</taxon>
        <taxon>Rhizophydiales incertae sedis</taxon>
        <taxon>Batrachochytrium</taxon>
    </lineage>
</organism>
<evidence type="ECO:0000259" key="2">
    <source>
        <dbReference type="SMART" id="SM00829"/>
    </source>
</evidence>
<dbReference type="SUPFAM" id="SSF50129">
    <property type="entry name" value="GroES-like"/>
    <property type="match status" value="2"/>
</dbReference>
<name>A0ABQ8FCF8_9FUNG</name>
<dbReference type="SUPFAM" id="SSF51735">
    <property type="entry name" value="NAD(P)-binding Rossmann-fold domains"/>
    <property type="match status" value="1"/>
</dbReference>
<dbReference type="InterPro" id="IPR045010">
    <property type="entry name" value="MDR_fam"/>
</dbReference>
<dbReference type="SMART" id="SM00829">
    <property type="entry name" value="PKS_ER"/>
    <property type="match status" value="1"/>
</dbReference>